<gene>
    <name evidence="3" type="ORF">R70211_05813</name>
</gene>
<dbReference type="GO" id="GO:0016853">
    <property type="term" value="F:isomerase activity"/>
    <property type="evidence" value="ECO:0007669"/>
    <property type="project" value="UniProtKB-KW"/>
</dbReference>
<keyword evidence="1" id="KW-0413">Isomerase</keyword>
<dbReference type="Pfam" id="PF01361">
    <property type="entry name" value="Tautomerase"/>
    <property type="match status" value="1"/>
</dbReference>
<name>A0A9N8R308_9BURK</name>
<reference evidence="3" key="1">
    <citation type="submission" date="2021-02" db="EMBL/GenBank/DDBJ databases">
        <authorList>
            <person name="Vanwijnsberghe S."/>
        </authorList>
    </citation>
    <scope>NUCLEOTIDE SEQUENCE</scope>
    <source>
        <strain evidence="3">R-70211</strain>
    </source>
</reference>
<proteinExistence type="predicted"/>
<evidence type="ECO:0000256" key="1">
    <source>
        <dbReference type="ARBA" id="ARBA00023235"/>
    </source>
</evidence>
<protein>
    <recommendedName>
        <fullName evidence="2">4-oxalocrotonate tautomerase-like domain-containing protein</fullName>
    </recommendedName>
</protein>
<dbReference type="Proteomes" id="UP000675121">
    <property type="component" value="Unassembled WGS sequence"/>
</dbReference>
<dbReference type="RefSeq" id="WP_201084408.1">
    <property type="nucleotide sequence ID" value="NZ_CAJNAS010000019.1"/>
</dbReference>
<keyword evidence="4" id="KW-1185">Reference proteome</keyword>
<dbReference type="SUPFAM" id="SSF55331">
    <property type="entry name" value="Tautomerase/MIF"/>
    <property type="match status" value="1"/>
</dbReference>
<dbReference type="InterPro" id="IPR014347">
    <property type="entry name" value="Tautomerase/MIF_sf"/>
</dbReference>
<organism evidence="3 4">
    <name type="scientific">Paraburkholderia domus</name>
    <dbReference type="NCBI Taxonomy" id="2793075"/>
    <lineage>
        <taxon>Bacteria</taxon>
        <taxon>Pseudomonadati</taxon>
        <taxon>Pseudomonadota</taxon>
        <taxon>Betaproteobacteria</taxon>
        <taxon>Burkholderiales</taxon>
        <taxon>Burkholderiaceae</taxon>
        <taxon>Paraburkholderia</taxon>
    </lineage>
</organism>
<comment type="caution">
    <text evidence="3">The sequence shown here is derived from an EMBL/GenBank/DDBJ whole genome shotgun (WGS) entry which is preliminary data.</text>
</comment>
<dbReference type="EMBL" id="CAJNAS010000019">
    <property type="protein sequence ID" value="CAE6943145.1"/>
    <property type="molecule type" value="Genomic_DNA"/>
</dbReference>
<accession>A0A9N8R308</accession>
<dbReference type="Gene3D" id="3.30.429.10">
    <property type="entry name" value="Macrophage Migration Inhibitory Factor"/>
    <property type="match status" value="1"/>
</dbReference>
<evidence type="ECO:0000259" key="2">
    <source>
        <dbReference type="Pfam" id="PF01361"/>
    </source>
</evidence>
<evidence type="ECO:0000313" key="4">
    <source>
        <dbReference type="Proteomes" id="UP000675121"/>
    </source>
</evidence>
<dbReference type="InterPro" id="IPR004370">
    <property type="entry name" value="4-OT-like_dom"/>
</dbReference>
<dbReference type="AlphaFoldDB" id="A0A9N8R308"/>
<evidence type="ECO:0000313" key="3">
    <source>
        <dbReference type="EMBL" id="CAE6943145.1"/>
    </source>
</evidence>
<sequence>MPFVHVHTITGILSDDQKAEMLRRITDLMVEIEGHGDPSFRSSVWVKLDEHVPSQWSIGGVIPTPGMIASKFPPIA</sequence>
<feature type="domain" description="4-oxalocrotonate tautomerase-like" evidence="2">
    <location>
        <begin position="2"/>
        <end position="62"/>
    </location>
</feature>